<sequence>MMVVAALCEKQRHQLADVLTDQHEILAEGMRRAAALGGTLPGEKLLALLRANCWDAVAQLGKDAREQHRLPPPRA</sequence>
<proteinExistence type="predicted"/>
<protein>
    <submittedName>
        <fullName evidence="1">Uncharacterized protein</fullName>
    </submittedName>
</protein>
<gene>
    <name evidence="1" type="ORF">RSO01_85630</name>
</gene>
<evidence type="ECO:0000313" key="2">
    <source>
        <dbReference type="Proteomes" id="UP000321058"/>
    </source>
</evidence>
<name>A0A512NR27_9HYPH</name>
<dbReference type="AlphaFoldDB" id="A0A512NR27"/>
<keyword evidence="2" id="KW-1185">Reference proteome</keyword>
<dbReference type="EMBL" id="BKAJ01000220">
    <property type="protein sequence ID" value="GEP61397.1"/>
    <property type="molecule type" value="Genomic_DNA"/>
</dbReference>
<accession>A0A512NR27</accession>
<evidence type="ECO:0000313" key="1">
    <source>
        <dbReference type="EMBL" id="GEP61397.1"/>
    </source>
</evidence>
<comment type="caution">
    <text evidence="1">The sequence shown here is derived from an EMBL/GenBank/DDBJ whole genome shotgun (WGS) entry which is preliminary data.</text>
</comment>
<organism evidence="1 2">
    <name type="scientific">Reyranella soli</name>
    <dbReference type="NCBI Taxonomy" id="1230389"/>
    <lineage>
        <taxon>Bacteria</taxon>
        <taxon>Pseudomonadati</taxon>
        <taxon>Pseudomonadota</taxon>
        <taxon>Alphaproteobacteria</taxon>
        <taxon>Hyphomicrobiales</taxon>
        <taxon>Reyranellaceae</taxon>
        <taxon>Reyranella</taxon>
    </lineage>
</organism>
<dbReference type="Proteomes" id="UP000321058">
    <property type="component" value="Unassembled WGS sequence"/>
</dbReference>
<reference evidence="1 2" key="1">
    <citation type="submission" date="2019-07" db="EMBL/GenBank/DDBJ databases">
        <title>Whole genome shotgun sequence of Reyranella soli NBRC 108950.</title>
        <authorList>
            <person name="Hosoyama A."/>
            <person name="Uohara A."/>
            <person name="Ohji S."/>
            <person name="Ichikawa N."/>
        </authorList>
    </citation>
    <scope>NUCLEOTIDE SEQUENCE [LARGE SCALE GENOMIC DNA]</scope>
    <source>
        <strain evidence="1 2">NBRC 108950</strain>
    </source>
</reference>